<feature type="transmembrane region" description="Helical" evidence="8">
    <location>
        <begin position="134"/>
        <end position="152"/>
    </location>
</feature>
<dbReference type="SUPFAM" id="SSF144091">
    <property type="entry name" value="Rhomboid-like"/>
    <property type="match status" value="1"/>
</dbReference>
<keyword evidence="6 8" id="KW-1133">Transmembrane helix</keyword>
<evidence type="ECO:0000313" key="10">
    <source>
        <dbReference type="EMBL" id="AJQ92633.1"/>
    </source>
</evidence>
<proteinExistence type="inferred from homology"/>
<dbReference type="PANTHER" id="PTHR43066">
    <property type="entry name" value="RHOMBOID-RELATED PROTEIN"/>
    <property type="match status" value="1"/>
</dbReference>
<evidence type="ECO:0000313" key="11">
    <source>
        <dbReference type="Proteomes" id="UP000032266"/>
    </source>
</evidence>
<evidence type="ECO:0000259" key="9">
    <source>
        <dbReference type="Pfam" id="PF01694"/>
    </source>
</evidence>
<evidence type="ECO:0000256" key="4">
    <source>
        <dbReference type="ARBA" id="ARBA00022692"/>
    </source>
</evidence>
<evidence type="ECO:0000256" key="2">
    <source>
        <dbReference type="ARBA" id="ARBA00009045"/>
    </source>
</evidence>
<sequence>MKKFWLCFKIILWPVIIMTVMYFANASTGFRLLKYGVEPRVLDSLPNIYLMPFLHGSFQHLSNNLIGFIIFSTLCILRGVKLYLWSSFFIITASGLLVWLFGRPAVHIGASGWIFGLWSLSIMLALFNRSFVNIIIALIVVFLYGGMIYGVLPNNPSVSFEAHLFGALAGAVAAWLSVVISKSRRGR</sequence>
<evidence type="ECO:0000256" key="7">
    <source>
        <dbReference type="ARBA" id="ARBA00023136"/>
    </source>
</evidence>
<dbReference type="HOGENOM" id="CLU_067823_2_0_6"/>
<accession>A0A0C5VH05</accession>
<dbReference type="STRING" id="1445510.YC6258_00583"/>
<organism evidence="10 11">
    <name type="scientific">Gynuella sunshinyii YC6258</name>
    <dbReference type="NCBI Taxonomy" id="1445510"/>
    <lineage>
        <taxon>Bacteria</taxon>
        <taxon>Pseudomonadati</taxon>
        <taxon>Pseudomonadota</taxon>
        <taxon>Gammaproteobacteria</taxon>
        <taxon>Oceanospirillales</taxon>
        <taxon>Saccharospirillaceae</taxon>
        <taxon>Gynuella</taxon>
    </lineage>
</organism>
<dbReference type="Gene3D" id="1.20.1540.10">
    <property type="entry name" value="Rhomboid-like"/>
    <property type="match status" value="1"/>
</dbReference>
<evidence type="ECO:0000256" key="5">
    <source>
        <dbReference type="ARBA" id="ARBA00022801"/>
    </source>
</evidence>
<dbReference type="GO" id="GO:0016020">
    <property type="term" value="C:membrane"/>
    <property type="evidence" value="ECO:0007669"/>
    <property type="project" value="UniProtKB-SubCell"/>
</dbReference>
<comment type="similarity">
    <text evidence="2">Belongs to the peptidase S54 family.</text>
</comment>
<reference evidence="10 11" key="1">
    <citation type="submission" date="2014-01" db="EMBL/GenBank/DDBJ databases">
        <title>Full genme sequencing of cellulolytic bacterium Gynuella sunshinyii YC6258T gen. nov., sp. nov.</title>
        <authorList>
            <person name="Khan H."/>
            <person name="Chung E.J."/>
            <person name="Chung Y.R."/>
        </authorList>
    </citation>
    <scope>NUCLEOTIDE SEQUENCE [LARGE SCALE GENOMIC DNA]</scope>
    <source>
        <strain evidence="10 11">YC6258</strain>
    </source>
</reference>
<dbReference type="Proteomes" id="UP000032266">
    <property type="component" value="Chromosome"/>
</dbReference>
<evidence type="ECO:0000256" key="1">
    <source>
        <dbReference type="ARBA" id="ARBA00004141"/>
    </source>
</evidence>
<keyword evidence="4 8" id="KW-0812">Transmembrane</keyword>
<name>A0A0C5VH05_9GAMM</name>
<evidence type="ECO:0000256" key="3">
    <source>
        <dbReference type="ARBA" id="ARBA00022670"/>
    </source>
</evidence>
<feature type="transmembrane region" description="Helical" evidence="8">
    <location>
        <begin position="108"/>
        <end position="127"/>
    </location>
</feature>
<evidence type="ECO:0000256" key="8">
    <source>
        <dbReference type="SAM" id="Phobius"/>
    </source>
</evidence>
<dbReference type="KEGG" id="gsn:YC6258_00583"/>
<dbReference type="AlphaFoldDB" id="A0A0C5VH05"/>
<feature type="transmembrane region" description="Helical" evidence="8">
    <location>
        <begin position="164"/>
        <end position="181"/>
    </location>
</feature>
<feature type="transmembrane region" description="Helical" evidence="8">
    <location>
        <begin position="82"/>
        <end position="102"/>
    </location>
</feature>
<evidence type="ECO:0000256" key="6">
    <source>
        <dbReference type="ARBA" id="ARBA00022989"/>
    </source>
</evidence>
<dbReference type="EMBL" id="CP007142">
    <property type="protein sequence ID" value="AJQ92633.1"/>
    <property type="molecule type" value="Genomic_DNA"/>
</dbReference>
<dbReference type="GO" id="GO:0004252">
    <property type="term" value="F:serine-type endopeptidase activity"/>
    <property type="evidence" value="ECO:0007669"/>
    <property type="project" value="InterPro"/>
</dbReference>
<dbReference type="GO" id="GO:0006508">
    <property type="term" value="P:proteolysis"/>
    <property type="evidence" value="ECO:0007669"/>
    <property type="project" value="UniProtKB-KW"/>
</dbReference>
<dbReference type="InterPro" id="IPR035952">
    <property type="entry name" value="Rhomboid-like_sf"/>
</dbReference>
<feature type="domain" description="Peptidase S54 rhomboid" evidence="9">
    <location>
        <begin position="48"/>
        <end position="176"/>
    </location>
</feature>
<feature type="transmembrane region" description="Helical" evidence="8">
    <location>
        <begin position="53"/>
        <end position="75"/>
    </location>
</feature>
<comment type="subcellular location">
    <subcellularLocation>
        <location evidence="1">Membrane</location>
        <topology evidence="1">Multi-pass membrane protein</topology>
    </subcellularLocation>
</comment>
<keyword evidence="5" id="KW-0378">Hydrolase</keyword>
<protein>
    <submittedName>
        <fullName evidence="10">Putative membrane protein</fullName>
    </submittedName>
</protein>
<keyword evidence="7 8" id="KW-0472">Membrane</keyword>
<gene>
    <name evidence="10" type="ORF">YC6258_00583</name>
</gene>
<dbReference type="PATRIC" id="fig|1445510.3.peg.571"/>
<keyword evidence="11" id="KW-1185">Reference proteome</keyword>
<dbReference type="PANTHER" id="PTHR43066:SF1">
    <property type="entry name" value="RHOMBOID PROTEIN 2"/>
    <property type="match status" value="1"/>
</dbReference>
<keyword evidence="3" id="KW-0645">Protease</keyword>
<dbReference type="InterPro" id="IPR022764">
    <property type="entry name" value="Peptidase_S54_rhomboid_dom"/>
</dbReference>
<dbReference type="Pfam" id="PF01694">
    <property type="entry name" value="Rhomboid"/>
    <property type="match status" value="1"/>
</dbReference>
<feature type="transmembrane region" description="Helical" evidence="8">
    <location>
        <begin position="12"/>
        <end position="33"/>
    </location>
</feature>